<keyword evidence="2 3" id="KW-0418">Kinase</keyword>
<comment type="function">
    <text evidence="2">Catalyzes the specific phosphorylation of 1,6-anhydro-N-acetylmuramic acid (anhMurNAc) with the simultaneous cleavage of the 1,6-anhydro ring, generating MurNAc-6-P. Is required for the utilization of anhMurNAc either imported from the medium or derived from its own cell wall murein, and thus plays a role in cell wall recycling.</text>
</comment>
<feature type="binding site" evidence="2">
    <location>
        <begin position="3"/>
        <end position="10"/>
    </location>
    <ligand>
        <name>ATP</name>
        <dbReference type="ChEBI" id="CHEBI:30616"/>
    </ligand>
</feature>
<dbReference type="PANTHER" id="PTHR30605:SF0">
    <property type="entry name" value="ANHYDRO-N-ACETYLMURAMIC ACID KINASE"/>
    <property type="match status" value="1"/>
</dbReference>
<comment type="pathway">
    <text evidence="2">Cell wall biogenesis; peptidoglycan recycling.</text>
</comment>
<evidence type="ECO:0000256" key="2">
    <source>
        <dbReference type="HAMAP-Rule" id="MF_01270"/>
    </source>
</evidence>
<comment type="caution">
    <text evidence="3">The sequence shown here is derived from an EMBL/GenBank/DDBJ whole genome shotgun (WGS) entry which is preliminary data.</text>
</comment>
<dbReference type="PANTHER" id="PTHR30605">
    <property type="entry name" value="ANHYDRO-N-ACETYLMURAMIC ACID KINASE"/>
    <property type="match status" value="1"/>
</dbReference>
<evidence type="ECO:0000313" key="3">
    <source>
        <dbReference type="EMBL" id="MDQ0447710.1"/>
    </source>
</evidence>
<dbReference type="InterPro" id="IPR005338">
    <property type="entry name" value="Anhydro_N_Ac-Mur_kinase"/>
</dbReference>
<proteinExistence type="inferred from homology"/>
<accession>A0ABU0HZD6</accession>
<gene>
    <name evidence="2" type="primary">anmK</name>
    <name evidence="3" type="ORF">QO012_002210</name>
</gene>
<evidence type="ECO:0000313" key="4">
    <source>
        <dbReference type="Proteomes" id="UP001231124"/>
    </source>
</evidence>
<dbReference type="Pfam" id="PF03702">
    <property type="entry name" value="AnmK"/>
    <property type="match status" value="1"/>
</dbReference>
<reference evidence="3 4" key="1">
    <citation type="submission" date="2023-07" db="EMBL/GenBank/DDBJ databases">
        <title>Genomic Encyclopedia of Type Strains, Phase IV (KMG-IV): sequencing the most valuable type-strain genomes for metagenomic binning, comparative biology and taxonomic classification.</title>
        <authorList>
            <person name="Goeker M."/>
        </authorList>
    </citation>
    <scope>NUCLEOTIDE SEQUENCE [LARGE SCALE GENOMIC DNA]</scope>
    <source>
        <strain evidence="3 4">DSM 19013</strain>
    </source>
</reference>
<dbReference type="Proteomes" id="UP001231124">
    <property type="component" value="Unassembled WGS sequence"/>
</dbReference>
<keyword evidence="2" id="KW-0067">ATP-binding</keyword>
<comment type="catalytic activity">
    <reaction evidence="2">
        <text>1,6-anhydro-N-acetyl-beta-muramate + ATP + H2O = N-acetyl-D-muramate 6-phosphate + ADP + H(+)</text>
        <dbReference type="Rhea" id="RHEA:24952"/>
        <dbReference type="ChEBI" id="CHEBI:15377"/>
        <dbReference type="ChEBI" id="CHEBI:15378"/>
        <dbReference type="ChEBI" id="CHEBI:30616"/>
        <dbReference type="ChEBI" id="CHEBI:58690"/>
        <dbReference type="ChEBI" id="CHEBI:58722"/>
        <dbReference type="ChEBI" id="CHEBI:456216"/>
        <dbReference type="EC" id="2.7.1.170"/>
    </reaction>
</comment>
<comment type="pathway">
    <text evidence="2">Amino-sugar metabolism; 1,6-anhydro-N-acetylmuramate degradation.</text>
</comment>
<dbReference type="InterPro" id="IPR043129">
    <property type="entry name" value="ATPase_NBD"/>
</dbReference>
<organism evidence="3 4">
    <name type="scientific">Methylobacterium aerolatum</name>
    <dbReference type="NCBI Taxonomy" id="418708"/>
    <lineage>
        <taxon>Bacteria</taxon>
        <taxon>Pseudomonadati</taxon>
        <taxon>Pseudomonadota</taxon>
        <taxon>Alphaproteobacteria</taxon>
        <taxon>Hyphomicrobiales</taxon>
        <taxon>Methylobacteriaceae</taxon>
        <taxon>Methylobacterium</taxon>
    </lineage>
</organism>
<keyword evidence="4" id="KW-1185">Reference proteome</keyword>
<sequence length="370" mass="39400">MSGTSLDGVDVALIETDGETVHVVKSHNNFLEPLGPTGYRGYSDEEKLLLRVATKDAEAIVQPGDRPGRLPEAEVFVTEAHAEAVERFLAENGLEAGDIDVIGFHGQTVIHRPDHRISVQIGDGQALANRLGIPVVSDLRRADVEAGGQGAPLVPVFHKALAEASGFTGPVGILNIGGVANATLIDSKGGVIAFDTGPGNALIDEWMQEREGKNLDDGGRTAARGRPDEPLLAWLLTHPFFFRKPPKSLDRNWFSHKLAGQLSTEDGAATLTAFTARAVARALDHAPEIPTRWIVAGGGARNGELVRLLNYHLRSEITTADAIGWSSAYLEAQAFAFLAVRSLKNLPITFPSTTGVREPIGGGSLARPEA</sequence>
<keyword evidence="2 3" id="KW-0808">Transferase</keyword>
<protein>
    <recommendedName>
        <fullName evidence="2">Anhydro-N-acetylmuramic acid kinase</fullName>
        <ecNumber evidence="2">2.7.1.170</ecNumber>
    </recommendedName>
    <alternativeName>
        <fullName evidence="2">AnhMurNAc kinase</fullName>
    </alternativeName>
</protein>
<evidence type="ECO:0000256" key="1">
    <source>
        <dbReference type="ARBA" id="ARBA00023277"/>
    </source>
</evidence>
<dbReference type="GO" id="GO:0016301">
    <property type="term" value="F:kinase activity"/>
    <property type="evidence" value="ECO:0007669"/>
    <property type="project" value="UniProtKB-KW"/>
</dbReference>
<dbReference type="HAMAP" id="MF_01270">
    <property type="entry name" value="AnhMurNAc_kinase"/>
    <property type="match status" value="1"/>
</dbReference>
<keyword evidence="2" id="KW-0547">Nucleotide-binding</keyword>
<dbReference type="EC" id="2.7.1.170" evidence="2"/>
<name>A0ABU0HZD6_9HYPH</name>
<dbReference type="Gene3D" id="3.30.420.40">
    <property type="match status" value="2"/>
</dbReference>
<dbReference type="SUPFAM" id="SSF53067">
    <property type="entry name" value="Actin-like ATPase domain"/>
    <property type="match status" value="1"/>
</dbReference>
<comment type="similarity">
    <text evidence="2">Belongs to the anhydro-N-acetylmuramic acid kinase family.</text>
</comment>
<dbReference type="NCBIfam" id="NF007141">
    <property type="entry name" value="PRK09585.1-5"/>
    <property type="match status" value="1"/>
</dbReference>
<dbReference type="EMBL" id="JAUSVP010000005">
    <property type="protein sequence ID" value="MDQ0447710.1"/>
    <property type="molecule type" value="Genomic_DNA"/>
</dbReference>
<keyword evidence="1 2" id="KW-0119">Carbohydrate metabolism</keyword>